<comment type="similarity">
    <text evidence="7">Belongs to the binding-protein-dependent transport system permease family.</text>
</comment>
<dbReference type="Pfam" id="PF00528">
    <property type="entry name" value="BPD_transp_1"/>
    <property type="match status" value="1"/>
</dbReference>
<dbReference type="Proteomes" id="UP000030147">
    <property type="component" value="Unassembled WGS sequence"/>
</dbReference>
<comment type="subcellular location">
    <subcellularLocation>
        <location evidence="1 7">Cell membrane</location>
        <topology evidence="1 7">Multi-pass membrane protein</topology>
    </subcellularLocation>
</comment>
<feature type="domain" description="ABC transmembrane type-1" evidence="8">
    <location>
        <begin position="95"/>
        <end position="304"/>
    </location>
</feature>
<evidence type="ECO:0000313" key="9">
    <source>
        <dbReference type="EMBL" id="KGP74642.1"/>
    </source>
</evidence>
<dbReference type="InterPro" id="IPR045621">
    <property type="entry name" value="BPD_transp_1_N"/>
</dbReference>
<feature type="transmembrane region" description="Helical" evidence="7">
    <location>
        <begin position="9"/>
        <end position="30"/>
    </location>
</feature>
<dbReference type="SUPFAM" id="SSF161098">
    <property type="entry name" value="MetI-like"/>
    <property type="match status" value="1"/>
</dbReference>
<keyword evidence="5 7" id="KW-1133">Transmembrane helix</keyword>
<evidence type="ECO:0000313" key="10">
    <source>
        <dbReference type="Proteomes" id="UP000030147"/>
    </source>
</evidence>
<evidence type="ECO:0000256" key="5">
    <source>
        <dbReference type="ARBA" id="ARBA00022989"/>
    </source>
</evidence>
<reference evidence="9 10" key="1">
    <citation type="journal article" date="2015" name="Stand. Genomic Sci.">
        <title>High quality draft genome sequence of the moderately halophilic bacterium Pontibacillus yanchengensis Y32(T) and comparison among Pontibacillus genomes.</title>
        <authorList>
            <person name="Huang J."/>
            <person name="Qiao Z.X."/>
            <person name="Tang J.W."/>
            <person name="Wang G."/>
        </authorList>
    </citation>
    <scope>NUCLEOTIDE SEQUENCE [LARGE SCALE GENOMIC DNA]</scope>
    <source>
        <strain evidence="9 10">Y32</strain>
    </source>
</reference>
<proteinExistence type="inferred from homology"/>
<keyword evidence="4 7" id="KW-0812">Transmembrane</keyword>
<dbReference type="Gene3D" id="1.10.3720.10">
    <property type="entry name" value="MetI-like"/>
    <property type="match status" value="1"/>
</dbReference>
<gene>
    <name evidence="9" type="ORF">N782_01025</name>
</gene>
<evidence type="ECO:0000256" key="7">
    <source>
        <dbReference type="RuleBase" id="RU363032"/>
    </source>
</evidence>
<dbReference type="GO" id="GO:0055085">
    <property type="term" value="P:transmembrane transport"/>
    <property type="evidence" value="ECO:0007669"/>
    <property type="project" value="InterPro"/>
</dbReference>
<dbReference type="InterPro" id="IPR035906">
    <property type="entry name" value="MetI-like_sf"/>
</dbReference>
<evidence type="ECO:0000256" key="3">
    <source>
        <dbReference type="ARBA" id="ARBA00022475"/>
    </source>
</evidence>
<name>A0A0A2TFK6_9BACI</name>
<sequence>MIAYTIRRLLMLIPVLFGISVFIFLIMKMIPGDVVSTMLGTEATDESRSQLEKQFGLNLPIYQQYYNWISGVLVGDFGVSLRTGKPVLGDILNRFTLTLELTLLSAFLSWIIAIPLGIIAAIKRNTSTDFGVRIISLLGVSVPNFALATLLLLILSVFFSYYPPSTYVSLVEDPVKNLQMMILPSIVLGTAMAGAVMRMTRSTVLEVLRQDFIRTIRAKGASERVVIFNHALKNAMIPILTIIGMQIGVLLGGTVIIEQIFSLPGLGQLVLTAINQRDYPVVQGAVLFIAFVFVMINLIVDLLYSYLDPRITYK</sequence>
<dbReference type="EMBL" id="AVBF01000001">
    <property type="protein sequence ID" value="KGP74642.1"/>
    <property type="molecule type" value="Genomic_DNA"/>
</dbReference>
<comment type="caution">
    <text evidence="9">The sequence shown here is derived from an EMBL/GenBank/DDBJ whole genome shotgun (WGS) entry which is preliminary data.</text>
</comment>
<dbReference type="PANTHER" id="PTHR43163:SF6">
    <property type="entry name" value="DIPEPTIDE TRANSPORT SYSTEM PERMEASE PROTEIN DPPB-RELATED"/>
    <property type="match status" value="1"/>
</dbReference>
<dbReference type="PROSITE" id="PS50928">
    <property type="entry name" value="ABC_TM1"/>
    <property type="match status" value="1"/>
</dbReference>
<feature type="transmembrane region" description="Helical" evidence="7">
    <location>
        <begin position="181"/>
        <end position="200"/>
    </location>
</feature>
<keyword evidence="6 7" id="KW-0472">Membrane</keyword>
<accession>A0A0A2TFK6</accession>
<protein>
    <submittedName>
        <fullName evidence="9">Glutathione ABC transporter permease</fullName>
    </submittedName>
</protein>
<dbReference type="eggNOG" id="COG0601">
    <property type="taxonomic scope" value="Bacteria"/>
</dbReference>
<keyword evidence="10" id="KW-1185">Reference proteome</keyword>
<evidence type="ECO:0000256" key="4">
    <source>
        <dbReference type="ARBA" id="ARBA00022692"/>
    </source>
</evidence>
<feature type="transmembrane region" description="Helical" evidence="7">
    <location>
        <begin position="101"/>
        <end position="122"/>
    </location>
</feature>
<evidence type="ECO:0000256" key="2">
    <source>
        <dbReference type="ARBA" id="ARBA00022448"/>
    </source>
</evidence>
<dbReference type="OrthoDB" id="9773683at2"/>
<organism evidence="9 10">
    <name type="scientific">Pontibacillus yanchengensis Y32</name>
    <dbReference type="NCBI Taxonomy" id="1385514"/>
    <lineage>
        <taxon>Bacteria</taxon>
        <taxon>Bacillati</taxon>
        <taxon>Bacillota</taxon>
        <taxon>Bacilli</taxon>
        <taxon>Bacillales</taxon>
        <taxon>Bacillaceae</taxon>
        <taxon>Pontibacillus</taxon>
    </lineage>
</organism>
<dbReference type="AlphaFoldDB" id="A0A0A2TFK6"/>
<feature type="transmembrane region" description="Helical" evidence="7">
    <location>
        <begin position="281"/>
        <end position="304"/>
    </location>
</feature>
<feature type="transmembrane region" description="Helical" evidence="7">
    <location>
        <begin position="239"/>
        <end position="261"/>
    </location>
</feature>
<dbReference type="PANTHER" id="PTHR43163">
    <property type="entry name" value="DIPEPTIDE TRANSPORT SYSTEM PERMEASE PROTEIN DPPB-RELATED"/>
    <property type="match status" value="1"/>
</dbReference>
<feature type="transmembrane region" description="Helical" evidence="7">
    <location>
        <begin position="134"/>
        <end position="161"/>
    </location>
</feature>
<evidence type="ECO:0000256" key="1">
    <source>
        <dbReference type="ARBA" id="ARBA00004651"/>
    </source>
</evidence>
<keyword evidence="3" id="KW-1003">Cell membrane</keyword>
<dbReference type="STRING" id="1385514.N782_01025"/>
<dbReference type="InterPro" id="IPR000515">
    <property type="entry name" value="MetI-like"/>
</dbReference>
<keyword evidence="2 7" id="KW-0813">Transport</keyword>
<dbReference type="CDD" id="cd06261">
    <property type="entry name" value="TM_PBP2"/>
    <property type="match status" value="1"/>
</dbReference>
<dbReference type="GO" id="GO:0005886">
    <property type="term" value="C:plasma membrane"/>
    <property type="evidence" value="ECO:0007669"/>
    <property type="project" value="UniProtKB-SubCell"/>
</dbReference>
<evidence type="ECO:0000259" key="8">
    <source>
        <dbReference type="PROSITE" id="PS50928"/>
    </source>
</evidence>
<evidence type="ECO:0000256" key="6">
    <source>
        <dbReference type="ARBA" id="ARBA00023136"/>
    </source>
</evidence>
<dbReference type="Pfam" id="PF19300">
    <property type="entry name" value="BPD_transp_1_N"/>
    <property type="match status" value="1"/>
</dbReference>
<dbReference type="RefSeq" id="WP_036815320.1">
    <property type="nucleotide sequence ID" value="NZ_AVBF01000001.1"/>
</dbReference>